<dbReference type="Pfam" id="PF01035">
    <property type="entry name" value="DNA_binding_1"/>
    <property type="match status" value="1"/>
</dbReference>
<evidence type="ECO:0000313" key="16">
    <source>
        <dbReference type="Proteomes" id="UP000295611"/>
    </source>
</evidence>
<dbReference type="NCBIfam" id="TIGR00589">
    <property type="entry name" value="ogt"/>
    <property type="match status" value="1"/>
</dbReference>
<dbReference type="EMBL" id="SNZP01000019">
    <property type="protein sequence ID" value="TDR71455.1"/>
    <property type="molecule type" value="Genomic_DNA"/>
</dbReference>
<dbReference type="GO" id="GO:0043565">
    <property type="term" value="F:sequence-specific DNA binding"/>
    <property type="evidence" value="ECO:0007669"/>
    <property type="project" value="InterPro"/>
</dbReference>
<dbReference type="PANTHER" id="PTHR10815:SF5">
    <property type="entry name" value="METHYLATED-DNA--PROTEIN-CYSTEINE METHYLTRANSFERASE"/>
    <property type="match status" value="1"/>
</dbReference>
<dbReference type="Gene3D" id="1.10.10.10">
    <property type="entry name" value="Winged helix-like DNA-binding domain superfamily/Winged helix DNA-binding domain"/>
    <property type="match status" value="1"/>
</dbReference>
<feature type="binding site" evidence="13">
    <location>
        <position position="42"/>
    </location>
    <ligand>
        <name>Zn(2+)</name>
        <dbReference type="ChEBI" id="CHEBI:29105"/>
    </ligand>
</feature>
<organism evidence="15 16">
    <name type="scientific">Paludibacterium purpuratum</name>
    <dbReference type="NCBI Taxonomy" id="1144873"/>
    <lineage>
        <taxon>Bacteria</taxon>
        <taxon>Pseudomonadati</taxon>
        <taxon>Pseudomonadota</taxon>
        <taxon>Betaproteobacteria</taxon>
        <taxon>Neisseriales</taxon>
        <taxon>Chromobacteriaceae</taxon>
        <taxon>Paludibacterium</taxon>
    </lineage>
</organism>
<comment type="function">
    <text evidence="10">Involved in the cellular defense against the biological effects of O6-methylguanine (O6-MeG) and O4-methylthymine (O4-MeT) in DNA. Repairs the methylated nucleobase in DNA by stoichiometrically transferring the methyl group to a cysteine residue in the enzyme. This is a suicide reaction: the enzyme is irreversibly inactivated.</text>
</comment>
<feature type="active site" description="Nucleophile; methyl group acceptor from either O6-methylguanine or O4-methylthymine" evidence="11">
    <location>
        <position position="319"/>
    </location>
</feature>
<dbReference type="CDD" id="cd06445">
    <property type="entry name" value="ATase"/>
    <property type="match status" value="1"/>
</dbReference>
<dbReference type="AlphaFoldDB" id="A0A4R7AW11"/>
<evidence type="ECO:0000256" key="8">
    <source>
        <dbReference type="ARBA" id="ARBA00023204"/>
    </source>
</evidence>
<dbReference type="SUPFAM" id="SSF53155">
    <property type="entry name" value="Methylated DNA-protein cysteine methyltransferase domain"/>
    <property type="match status" value="1"/>
</dbReference>
<feature type="binding site" evidence="12">
    <location>
        <position position="45"/>
    </location>
    <ligand>
        <name>DNA</name>
        <dbReference type="ChEBI" id="CHEBI:16991"/>
    </ligand>
</feature>
<dbReference type="Gene3D" id="3.30.160.70">
    <property type="entry name" value="Methylated DNA-protein cysteine methyltransferase domain"/>
    <property type="match status" value="1"/>
</dbReference>
<evidence type="ECO:0000256" key="13">
    <source>
        <dbReference type="PIRSR" id="PIRSR000409-3"/>
    </source>
</evidence>
<gene>
    <name evidence="15" type="ORF">DFP86_11938</name>
</gene>
<feature type="binding site" evidence="13">
    <location>
        <position position="72"/>
    </location>
    <ligand>
        <name>Zn(2+)</name>
        <dbReference type="ChEBI" id="CHEBI:29105"/>
    </ligand>
</feature>
<feature type="binding site" evidence="12">
    <location>
        <position position="43"/>
    </location>
    <ligand>
        <name>DNA</name>
        <dbReference type="ChEBI" id="CHEBI:16991"/>
    </ligand>
</feature>
<keyword evidence="6 10" id="KW-0227">DNA damage</keyword>
<feature type="binding site" evidence="13">
    <location>
        <position position="69"/>
    </location>
    <ligand>
        <name>Zn(2+)</name>
        <dbReference type="ChEBI" id="CHEBI:29105"/>
    </ligand>
</feature>
<feature type="binding site" evidence="12">
    <location>
        <position position="67"/>
    </location>
    <ligand>
        <name>DNA</name>
        <dbReference type="ChEBI" id="CHEBI:16991"/>
    </ligand>
</feature>
<dbReference type="PIRSF" id="PIRSF000409">
    <property type="entry name" value="Ada"/>
    <property type="match status" value="1"/>
</dbReference>
<keyword evidence="5 10" id="KW-0808">Transferase</keyword>
<evidence type="ECO:0000256" key="10">
    <source>
        <dbReference type="HAMAP-Rule" id="MF_00772"/>
    </source>
</evidence>
<dbReference type="GO" id="GO:0003908">
    <property type="term" value="F:methylated-DNA-[protein]-cysteine S-methyltransferase activity"/>
    <property type="evidence" value="ECO:0007669"/>
    <property type="project" value="UniProtKB-UniRule"/>
</dbReference>
<dbReference type="Gene3D" id="3.40.10.10">
    <property type="entry name" value="DNA Methylphosphotriester Repair Domain"/>
    <property type="match status" value="1"/>
</dbReference>
<feature type="binding site" evidence="13">
    <location>
        <position position="38"/>
    </location>
    <ligand>
        <name>Zn(2+)</name>
        <dbReference type="ChEBI" id="CHEBI:29105"/>
    </ligand>
</feature>
<keyword evidence="7" id="KW-0010">Activator</keyword>
<evidence type="ECO:0000256" key="4">
    <source>
        <dbReference type="ARBA" id="ARBA00022603"/>
    </source>
</evidence>
<feature type="domain" description="HTH araC/xylS-type" evidence="14">
    <location>
        <begin position="109"/>
        <end position="182"/>
    </location>
</feature>
<keyword evidence="8 10" id="KW-0234">DNA repair</keyword>
<dbReference type="InterPro" id="IPR018060">
    <property type="entry name" value="HTH_AraC"/>
</dbReference>
<evidence type="ECO:0000256" key="7">
    <source>
        <dbReference type="ARBA" id="ARBA00023159"/>
    </source>
</evidence>
<comment type="catalytic activity">
    <reaction evidence="1 10">
        <text>a 4-O-methyl-thymidine in DNA + L-cysteinyl-[protein] = a thymidine in DNA + S-methyl-L-cysteinyl-[protein]</text>
        <dbReference type="Rhea" id="RHEA:53428"/>
        <dbReference type="Rhea" id="RHEA-COMP:10131"/>
        <dbReference type="Rhea" id="RHEA-COMP:10132"/>
        <dbReference type="Rhea" id="RHEA-COMP:13555"/>
        <dbReference type="Rhea" id="RHEA-COMP:13556"/>
        <dbReference type="ChEBI" id="CHEBI:29950"/>
        <dbReference type="ChEBI" id="CHEBI:82612"/>
        <dbReference type="ChEBI" id="CHEBI:137386"/>
        <dbReference type="ChEBI" id="CHEBI:137387"/>
        <dbReference type="EC" id="2.1.1.63"/>
    </reaction>
</comment>
<dbReference type="Proteomes" id="UP000295611">
    <property type="component" value="Unassembled WGS sequence"/>
</dbReference>
<feature type="active site" description="Nucleophile; methyl group acceptor" evidence="10">
    <location>
        <position position="319"/>
    </location>
</feature>
<dbReference type="InterPro" id="IPR023546">
    <property type="entry name" value="MGMT"/>
</dbReference>
<dbReference type="InterPro" id="IPR036631">
    <property type="entry name" value="MGMT_N_sf"/>
</dbReference>
<evidence type="ECO:0000259" key="14">
    <source>
        <dbReference type="PROSITE" id="PS01124"/>
    </source>
</evidence>
<evidence type="ECO:0000256" key="1">
    <source>
        <dbReference type="ARBA" id="ARBA00001286"/>
    </source>
</evidence>
<dbReference type="OrthoDB" id="9811249at2"/>
<dbReference type="InterPro" id="IPR036217">
    <property type="entry name" value="MethylDNA_cys_MeTrfase_DNAb"/>
</dbReference>
<dbReference type="PROSITE" id="PS01124">
    <property type="entry name" value="HTH_ARAC_FAMILY_2"/>
    <property type="match status" value="1"/>
</dbReference>
<keyword evidence="16" id="KW-1185">Reference proteome</keyword>
<dbReference type="Pfam" id="PF02805">
    <property type="entry name" value="Ada_Zn_binding"/>
    <property type="match status" value="1"/>
</dbReference>
<dbReference type="SUPFAM" id="SSF46767">
    <property type="entry name" value="Methylated DNA-protein cysteine methyltransferase, C-terminal domain"/>
    <property type="match status" value="1"/>
</dbReference>
<comment type="miscellaneous">
    <text evidence="10">This enzyme catalyzes only one turnover and therefore is not strictly catalytic. According to one definition, an enzyme is a biocatalyst that acts repeatedly and over many reaction cycles.</text>
</comment>
<dbReference type="InterPro" id="IPR008332">
    <property type="entry name" value="MethylG_MeTrfase_N"/>
</dbReference>
<dbReference type="GO" id="GO:0008270">
    <property type="term" value="F:zinc ion binding"/>
    <property type="evidence" value="ECO:0007669"/>
    <property type="project" value="InterPro"/>
</dbReference>
<dbReference type="GO" id="GO:0005737">
    <property type="term" value="C:cytoplasm"/>
    <property type="evidence" value="ECO:0007669"/>
    <property type="project" value="UniProtKB-SubCell"/>
</dbReference>
<dbReference type="Pfam" id="PF12833">
    <property type="entry name" value="HTH_18"/>
    <property type="match status" value="1"/>
</dbReference>
<dbReference type="InterPro" id="IPR036388">
    <property type="entry name" value="WH-like_DNA-bd_sf"/>
</dbReference>
<comment type="cofactor">
    <cofactor evidence="12">
        <name>Zn(2+)</name>
        <dbReference type="ChEBI" id="CHEBI:29105"/>
    </cofactor>
    <text evidence="12">Binds 1 zinc ion per subunit.</text>
</comment>
<dbReference type="SMART" id="SM00342">
    <property type="entry name" value="HTH_ARAC"/>
    <property type="match status" value="1"/>
</dbReference>
<evidence type="ECO:0000256" key="2">
    <source>
        <dbReference type="ARBA" id="ARBA00008711"/>
    </source>
</evidence>
<dbReference type="PANTHER" id="PTHR10815">
    <property type="entry name" value="METHYLATED-DNA--PROTEIN-CYSTEINE METHYLTRANSFERASE"/>
    <property type="match status" value="1"/>
</dbReference>
<evidence type="ECO:0000256" key="9">
    <source>
        <dbReference type="ARBA" id="ARBA00049348"/>
    </source>
</evidence>
<evidence type="ECO:0000256" key="11">
    <source>
        <dbReference type="PIRSR" id="PIRSR000409-1"/>
    </source>
</evidence>
<dbReference type="FunFam" id="1.10.10.10:FF:000214">
    <property type="entry name" value="Methylated-DNA--protein-cysteine methyltransferase"/>
    <property type="match status" value="1"/>
</dbReference>
<feature type="active site" description="Nucleophile; methyl group acceptor from methylphosphotriester" evidence="11">
    <location>
        <position position="38"/>
    </location>
</feature>
<proteinExistence type="inferred from homology"/>
<evidence type="ECO:0000256" key="6">
    <source>
        <dbReference type="ARBA" id="ARBA00022763"/>
    </source>
</evidence>
<accession>A0A4R7AW11</accession>
<dbReference type="GO" id="GO:0006307">
    <property type="term" value="P:DNA alkylation repair"/>
    <property type="evidence" value="ECO:0007669"/>
    <property type="project" value="UniProtKB-UniRule"/>
</dbReference>
<dbReference type="GO" id="GO:0003700">
    <property type="term" value="F:DNA-binding transcription factor activity"/>
    <property type="evidence" value="ECO:0007669"/>
    <property type="project" value="InterPro"/>
</dbReference>
<dbReference type="InterPro" id="IPR035451">
    <property type="entry name" value="Ada-like_dom_sf"/>
</dbReference>
<comment type="catalytic activity">
    <reaction evidence="9 10">
        <text>a 6-O-methyl-2'-deoxyguanosine in DNA + L-cysteinyl-[protein] = S-methyl-L-cysteinyl-[protein] + a 2'-deoxyguanosine in DNA</text>
        <dbReference type="Rhea" id="RHEA:24000"/>
        <dbReference type="Rhea" id="RHEA-COMP:10131"/>
        <dbReference type="Rhea" id="RHEA-COMP:10132"/>
        <dbReference type="Rhea" id="RHEA-COMP:11367"/>
        <dbReference type="Rhea" id="RHEA-COMP:11368"/>
        <dbReference type="ChEBI" id="CHEBI:29950"/>
        <dbReference type="ChEBI" id="CHEBI:82612"/>
        <dbReference type="ChEBI" id="CHEBI:85445"/>
        <dbReference type="ChEBI" id="CHEBI:85448"/>
        <dbReference type="EC" id="2.1.1.63"/>
    </reaction>
</comment>
<keyword evidence="12" id="KW-0862">Zinc</keyword>
<comment type="similarity">
    <text evidence="2 10">Belongs to the MGMT family.</text>
</comment>
<keyword evidence="4 10" id="KW-0489">Methyltransferase</keyword>
<dbReference type="SUPFAM" id="SSF57884">
    <property type="entry name" value="Ada DNA repair protein, N-terminal domain (N-Ada 10)"/>
    <property type="match status" value="1"/>
</dbReference>
<feature type="binding site" evidence="12">
    <location>
        <position position="34"/>
    </location>
    <ligand>
        <name>DNA</name>
        <dbReference type="ChEBI" id="CHEBI:16991"/>
    </ligand>
</feature>
<dbReference type="PROSITE" id="PS00374">
    <property type="entry name" value="MGMT"/>
    <property type="match status" value="1"/>
</dbReference>
<comment type="caution">
    <text evidence="15">The sequence shown here is derived from an EMBL/GenBank/DDBJ whole genome shotgun (WGS) entry which is preliminary data.</text>
</comment>
<dbReference type="EC" id="2.1.1.63" evidence="10"/>
<comment type="subcellular location">
    <subcellularLocation>
        <location evidence="10">Cytoplasm</location>
    </subcellularLocation>
</comment>
<dbReference type="InterPro" id="IPR001497">
    <property type="entry name" value="MethylDNA_cys_MeTrfase_AS"/>
</dbReference>
<sequence length="360" mass="40256">MRITDPAQIQRYYQALLDRSPEYIGTFYVGVRTTSVFCIATCRARKPKAENVEFFSDFKDALDAGYRPCKICRPTEHAHDMPPPVASAMALLRANPKEKIGDARLRADGIGPEAVRRWFLKHYGMTFQAYQRMTRINQAMEELKTGKRSIDTALDHGYQSLSGFGYTYRKLIGGSPSAAGRDTVILISRLTTPIGPMFICATEQGVCLLEFVDRRMLETEFEDLQRRLRARIIAGENEAIRQARRELDEYFAGTRPTFSVPLDTPGSDFQRTVWQALQSIPCGQTASYKQQAERIGRPQAVRAVAAANGANRVSILIPCHRVIGSNGDLTGYGGGLARKQWLLAHEASLARHTDSCDDSR</sequence>
<evidence type="ECO:0000256" key="12">
    <source>
        <dbReference type="PIRSR" id="PIRSR000409-2"/>
    </source>
</evidence>
<evidence type="ECO:0000256" key="3">
    <source>
        <dbReference type="ARBA" id="ARBA00022490"/>
    </source>
</evidence>
<evidence type="ECO:0000313" key="15">
    <source>
        <dbReference type="EMBL" id="TDR71455.1"/>
    </source>
</evidence>
<dbReference type="Gene3D" id="1.10.10.60">
    <property type="entry name" value="Homeodomain-like"/>
    <property type="match status" value="1"/>
</dbReference>
<evidence type="ECO:0000256" key="5">
    <source>
        <dbReference type="ARBA" id="ARBA00022679"/>
    </source>
</evidence>
<dbReference type="Pfam" id="PF02870">
    <property type="entry name" value="Methyltransf_1N"/>
    <property type="match status" value="1"/>
</dbReference>
<keyword evidence="12" id="KW-0479">Metal-binding</keyword>
<dbReference type="RefSeq" id="WP_133683940.1">
    <property type="nucleotide sequence ID" value="NZ_SNZP01000019.1"/>
</dbReference>
<dbReference type="GO" id="GO:0032259">
    <property type="term" value="P:methylation"/>
    <property type="evidence" value="ECO:0007669"/>
    <property type="project" value="UniProtKB-KW"/>
</dbReference>
<dbReference type="InterPro" id="IPR004026">
    <property type="entry name" value="Ada_DNA_repair_Zn-bd"/>
</dbReference>
<dbReference type="InterPro" id="IPR016221">
    <property type="entry name" value="Bifunct_regulatory_prot_Ada"/>
</dbReference>
<dbReference type="InterPro" id="IPR014048">
    <property type="entry name" value="MethylDNA_cys_MeTrfase_DNA-bd"/>
</dbReference>
<protein>
    <recommendedName>
        <fullName evidence="10">Methylated-DNA--protein-cysteine methyltransferase</fullName>
        <ecNumber evidence="10">2.1.1.63</ecNumber>
    </recommendedName>
    <alternativeName>
        <fullName evidence="10">6-O-methylguanine-DNA methyltransferase</fullName>
        <shortName evidence="10">MGMT</shortName>
    </alternativeName>
    <alternativeName>
        <fullName evidence="10">O-6-methylguanine-DNA-alkyltransferase</fullName>
    </alternativeName>
</protein>
<dbReference type="HAMAP" id="MF_00772">
    <property type="entry name" value="OGT"/>
    <property type="match status" value="1"/>
</dbReference>
<name>A0A4R7AW11_9NEIS</name>
<keyword evidence="3 10" id="KW-0963">Cytoplasm</keyword>
<reference evidence="15 16" key="1">
    <citation type="submission" date="2019-03" db="EMBL/GenBank/DDBJ databases">
        <title>Genomic Encyclopedia of Type Strains, Phase III (KMG-III): the genomes of soil and plant-associated and newly described type strains.</title>
        <authorList>
            <person name="Whitman W."/>
        </authorList>
    </citation>
    <scope>NUCLEOTIDE SEQUENCE [LARGE SCALE GENOMIC DNA]</scope>
    <source>
        <strain evidence="15 16">CECT 8976</strain>
    </source>
</reference>